<dbReference type="SMART" id="SM00386">
    <property type="entry name" value="HAT"/>
    <property type="match status" value="14"/>
</dbReference>
<dbReference type="InterPro" id="IPR003107">
    <property type="entry name" value="HAT"/>
</dbReference>
<dbReference type="PROSITE" id="PS50005">
    <property type="entry name" value="TPR"/>
    <property type="match status" value="1"/>
</dbReference>
<dbReference type="GO" id="GO:0071014">
    <property type="term" value="C:post-mRNA release spliceosomal complex"/>
    <property type="evidence" value="ECO:0007669"/>
    <property type="project" value="TreeGrafter"/>
</dbReference>
<dbReference type="InParanoid" id="A0A369K5F1"/>
<accession>A0A369K5F1</accession>
<keyword evidence="5" id="KW-0747">Spliceosome</keyword>
<dbReference type="STRING" id="39966.A0A369K5F1"/>
<evidence type="ECO:0000313" key="11">
    <source>
        <dbReference type="EMBL" id="RDB27073.1"/>
    </source>
</evidence>
<dbReference type="InterPro" id="IPR045075">
    <property type="entry name" value="Syf1-like"/>
</dbReference>
<feature type="domain" description="Pre-mRNA-splicing factor Syf1-like N-terminal HAT-repeats" evidence="10">
    <location>
        <begin position="60"/>
        <end position="204"/>
    </location>
</feature>
<dbReference type="Gene3D" id="1.25.40.10">
    <property type="entry name" value="Tetratricopeptide repeat domain"/>
    <property type="match status" value="3"/>
</dbReference>
<gene>
    <name evidence="11" type="primary">CLF1_0</name>
    <name evidence="11" type="ORF">Hypma_004986</name>
</gene>
<evidence type="ECO:0000256" key="7">
    <source>
        <dbReference type="ARBA" id="ARBA00023187"/>
    </source>
</evidence>
<dbReference type="SUPFAM" id="SSF48452">
    <property type="entry name" value="TPR-like"/>
    <property type="match status" value="1"/>
</dbReference>
<proteinExistence type="inferred from homology"/>
<keyword evidence="4" id="KW-0507">mRNA processing</keyword>
<dbReference type="OrthoDB" id="541719at2759"/>
<name>A0A369K5F1_HYPMA</name>
<dbReference type="PANTHER" id="PTHR11246:SF3">
    <property type="entry name" value="CROOKED NECK-LIKE PROTEIN 1"/>
    <property type="match status" value="1"/>
</dbReference>
<evidence type="ECO:0000256" key="6">
    <source>
        <dbReference type="ARBA" id="ARBA00022737"/>
    </source>
</evidence>
<dbReference type="GO" id="GO:0000974">
    <property type="term" value="C:Prp19 complex"/>
    <property type="evidence" value="ECO:0007669"/>
    <property type="project" value="TreeGrafter"/>
</dbReference>
<evidence type="ECO:0000256" key="8">
    <source>
        <dbReference type="ARBA" id="ARBA00023242"/>
    </source>
</evidence>
<comment type="similarity">
    <text evidence="2">Belongs to the crooked-neck family.</text>
</comment>
<dbReference type="FunCoup" id="A0A369K5F1">
    <property type="interactions" value="768"/>
</dbReference>
<reference evidence="11" key="1">
    <citation type="submission" date="2018-04" db="EMBL/GenBank/DDBJ databases">
        <title>Whole genome sequencing of Hypsizygus marmoreus.</title>
        <authorList>
            <person name="Choi I.-G."/>
            <person name="Min B."/>
            <person name="Kim J.-G."/>
            <person name="Kim S."/>
            <person name="Oh Y.-L."/>
            <person name="Kong W.-S."/>
            <person name="Park H."/>
            <person name="Jeong J."/>
            <person name="Song E.-S."/>
        </authorList>
    </citation>
    <scope>NUCLEOTIDE SEQUENCE [LARGE SCALE GENOMIC DNA]</scope>
    <source>
        <strain evidence="11">51987-8</strain>
    </source>
</reference>
<dbReference type="FunFam" id="1.25.40.10:FF:000075">
    <property type="entry name" value="Crooked neck pre-mRNA-splicing factor 1"/>
    <property type="match status" value="1"/>
</dbReference>
<feature type="repeat" description="TPR" evidence="9">
    <location>
        <begin position="72"/>
        <end position="105"/>
    </location>
</feature>
<comment type="subcellular location">
    <subcellularLocation>
        <location evidence="1">Nucleus</location>
    </subcellularLocation>
</comment>
<comment type="subunit">
    <text evidence="3">Associated with the spliceosome.</text>
</comment>
<keyword evidence="7" id="KW-0508">mRNA splicing</keyword>
<dbReference type="AlphaFoldDB" id="A0A369K5F1"/>
<comment type="caution">
    <text evidence="11">The sequence shown here is derived from an EMBL/GenBank/DDBJ whole genome shotgun (WGS) entry which is preliminary data.</text>
</comment>
<dbReference type="Pfam" id="PF23240">
    <property type="entry name" value="HAT_PRP39_N"/>
    <property type="match status" value="1"/>
</dbReference>
<dbReference type="InterPro" id="IPR055433">
    <property type="entry name" value="HAT_Syf1-like_N"/>
</dbReference>
<evidence type="ECO:0000256" key="2">
    <source>
        <dbReference type="ARBA" id="ARBA00008644"/>
    </source>
</evidence>
<keyword evidence="9" id="KW-0802">TPR repeat</keyword>
<keyword evidence="12" id="KW-1185">Reference proteome</keyword>
<dbReference type="InterPro" id="IPR019734">
    <property type="entry name" value="TPR_rpt"/>
</dbReference>
<evidence type="ECO:0000256" key="3">
    <source>
        <dbReference type="ARBA" id="ARBA00011524"/>
    </source>
</evidence>
<keyword evidence="6" id="KW-0677">Repeat</keyword>
<dbReference type="Proteomes" id="UP000076154">
    <property type="component" value="Unassembled WGS sequence"/>
</dbReference>
<dbReference type="GO" id="GO:0071007">
    <property type="term" value="C:U2-type catalytic step 2 spliceosome"/>
    <property type="evidence" value="ECO:0007669"/>
    <property type="project" value="TreeGrafter"/>
</dbReference>
<dbReference type="GO" id="GO:0071011">
    <property type="term" value="C:precatalytic spliceosome"/>
    <property type="evidence" value="ECO:0007669"/>
    <property type="project" value="TreeGrafter"/>
</dbReference>
<evidence type="ECO:0000256" key="9">
    <source>
        <dbReference type="PROSITE-ProRule" id="PRU00339"/>
    </source>
</evidence>
<dbReference type="PANTHER" id="PTHR11246">
    <property type="entry name" value="PRE-MRNA SPLICING FACTOR"/>
    <property type="match status" value="1"/>
</dbReference>
<evidence type="ECO:0000256" key="4">
    <source>
        <dbReference type="ARBA" id="ARBA00022664"/>
    </source>
</evidence>
<keyword evidence="8" id="KW-0539">Nucleus</keyword>
<dbReference type="EMBL" id="LUEZ02000021">
    <property type="protein sequence ID" value="RDB27073.1"/>
    <property type="molecule type" value="Genomic_DNA"/>
</dbReference>
<evidence type="ECO:0000259" key="10">
    <source>
        <dbReference type="Pfam" id="PF23233"/>
    </source>
</evidence>
<evidence type="ECO:0000313" key="12">
    <source>
        <dbReference type="Proteomes" id="UP000076154"/>
    </source>
</evidence>
<protein>
    <submittedName>
        <fullName evidence="11">Pre-mRNA-splicing factor CLF1</fullName>
    </submittedName>
</protein>
<dbReference type="Pfam" id="PF23233">
    <property type="entry name" value="HAT_Syf1_CNRKL1_N"/>
    <property type="match status" value="1"/>
</dbReference>
<evidence type="ECO:0000256" key="1">
    <source>
        <dbReference type="ARBA" id="ARBA00004123"/>
    </source>
</evidence>
<organism evidence="11 12">
    <name type="scientific">Hypsizygus marmoreus</name>
    <name type="common">White beech mushroom</name>
    <name type="synonym">Agaricus marmoreus</name>
    <dbReference type="NCBI Taxonomy" id="39966"/>
    <lineage>
        <taxon>Eukaryota</taxon>
        <taxon>Fungi</taxon>
        <taxon>Dikarya</taxon>
        <taxon>Basidiomycota</taxon>
        <taxon>Agaricomycotina</taxon>
        <taxon>Agaricomycetes</taxon>
        <taxon>Agaricomycetidae</taxon>
        <taxon>Agaricales</taxon>
        <taxon>Tricholomatineae</taxon>
        <taxon>Lyophyllaceae</taxon>
        <taxon>Hypsizygus</taxon>
    </lineage>
</organism>
<sequence length="704" mass="82642">MQDGRAQRVGNRAPAAIQITTEQILREAQELQETALPTSLKERLVDSEEVHEYQDHKRKEFEGRVRRTKGSIKEWLQYASWEATQSEFARSRSIFERALDVDPRNVQLWLSYTEMELKSRNIQHACTLFDRAVTILPRASQLWYKYTYLEELLQNVSRARQVFERWMQWEPEDEAWQSYIKFEERYAEFDRVSAVYERWAKVRSEPKVYVKWARYEEGRGRLNRAREVLMAALELYEAEEEGSEEAQVLFSALAKMETRAREYERARIVYKSALARIPQSKCTDLYASYTTFEKQHGTESLLKNTVLEKRRAQYEDELMKDKWNYDVWYEYAQLEESAWHELKGAGTTSEELASATGLVRDVYERAIAQVPPSQEKPHWRRYIFIWIYYALFEEIEVKDYEHARQVYHSVISLVPHKQFTFTKLWLMLAKFEIRQLDLPAARKILGTGIGMCPNDALFEGYIDLEIELCEFDRARTLYEKYLEFDPKNTPAWIAYATLEAQLHDPTRARAIFELGISQSQSRTPELLWKTYIDFEQEQDGGRERTAALYERLVALGGDVKAWVAYALFLAEDVPVERVADRDGEMEEEIEAGEMEPRDPALARSVFRRGYHDLKARGLNTERVALLEVWKAFEERNGSANDLATVQCMMPIKAIQRREHKETGEIVEVEEYVFADDKETNPSTFELLQAAHAWKDAQAVKNTDC</sequence>
<evidence type="ECO:0000256" key="5">
    <source>
        <dbReference type="ARBA" id="ARBA00022728"/>
    </source>
</evidence>
<dbReference type="GO" id="GO:0000245">
    <property type="term" value="P:spliceosomal complex assembly"/>
    <property type="evidence" value="ECO:0007669"/>
    <property type="project" value="TreeGrafter"/>
</dbReference>
<dbReference type="InterPro" id="IPR011990">
    <property type="entry name" value="TPR-like_helical_dom_sf"/>
</dbReference>